<reference evidence="1 2" key="1">
    <citation type="journal article" date="2016" name="Nat. Commun.">
        <title>Thousands of microbial genomes shed light on interconnected biogeochemical processes in an aquifer system.</title>
        <authorList>
            <person name="Anantharaman K."/>
            <person name="Brown C.T."/>
            <person name="Hug L.A."/>
            <person name="Sharon I."/>
            <person name="Castelle C.J."/>
            <person name="Probst A.J."/>
            <person name="Thomas B.C."/>
            <person name="Singh A."/>
            <person name="Wilkins M.J."/>
            <person name="Karaoz U."/>
            <person name="Brodie E.L."/>
            <person name="Williams K.H."/>
            <person name="Hubbard S.S."/>
            <person name="Banfield J.F."/>
        </authorList>
    </citation>
    <scope>NUCLEOTIDE SEQUENCE [LARGE SCALE GENOMIC DNA]</scope>
</reference>
<evidence type="ECO:0000313" key="2">
    <source>
        <dbReference type="Proteomes" id="UP000178700"/>
    </source>
</evidence>
<gene>
    <name evidence="1" type="ORF">A2642_05140</name>
</gene>
<name>A0A1F6V7S4_9BACT</name>
<accession>A0A1F6V7S4</accession>
<dbReference type="AlphaFoldDB" id="A0A1F6V7S4"/>
<sequence length="115" mass="12898">MEEFKQSGQNIEKELTEQHGESLKRFFQSLKNKKPFYPFGELNYSDGKGKDITLLKITEGRIMPSKVIVASANVSPNQTEKIVKISAHFKGGIIMNLTGNALENYLNFKNKSASS</sequence>
<evidence type="ECO:0000313" key="1">
    <source>
        <dbReference type="EMBL" id="OGI65747.1"/>
    </source>
</evidence>
<dbReference type="Proteomes" id="UP000178700">
    <property type="component" value="Unassembled WGS sequence"/>
</dbReference>
<protein>
    <submittedName>
        <fullName evidence="1">Uncharacterized protein</fullName>
    </submittedName>
</protein>
<organism evidence="1 2">
    <name type="scientific">Candidatus Nomurabacteria bacterium RIFCSPHIGHO2_01_FULL_39_10</name>
    <dbReference type="NCBI Taxonomy" id="1801733"/>
    <lineage>
        <taxon>Bacteria</taxon>
        <taxon>Candidatus Nomuraibacteriota</taxon>
    </lineage>
</organism>
<proteinExistence type="predicted"/>
<dbReference type="EMBL" id="MFTJ01000021">
    <property type="protein sequence ID" value="OGI65747.1"/>
    <property type="molecule type" value="Genomic_DNA"/>
</dbReference>
<comment type="caution">
    <text evidence="1">The sequence shown here is derived from an EMBL/GenBank/DDBJ whole genome shotgun (WGS) entry which is preliminary data.</text>
</comment>